<dbReference type="WBParaSite" id="HPBE_0000568501-mRNA-1">
    <property type="protein sequence ID" value="HPBE_0000568501-mRNA-1"/>
    <property type="gene ID" value="HPBE_0000568501"/>
</dbReference>
<reference evidence="1 2" key="1">
    <citation type="submission" date="2018-11" db="EMBL/GenBank/DDBJ databases">
        <authorList>
            <consortium name="Pathogen Informatics"/>
        </authorList>
    </citation>
    <scope>NUCLEOTIDE SEQUENCE [LARGE SCALE GENOMIC DNA]</scope>
</reference>
<gene>
    <name evidence="1" type="ORF">HPBE_LOCUS5686</name>
</gene>
<accession>A0A183FGC0</accession>
<protein>
    <submittedName>
        <fullName evidence="1 3">Uncharacterized protein</fullName>
    </submittedName>
</protein>
<keyword evidence="2" id="KW-1185">Reference proteome</keyword>
<reference evidence="3" key="2">
    <citation type="submission" date="2019-09" db="UniProtKB">
        <authorList>
            <consortium name="WormBaseParasite"/>
        </authorList>
    </citation>
    <scope>IDENTIFICATION</scope>
</reference>
<dbReference type="EMBL" id="UZAH01025520">
    <property type="protein sequence ID" value="VDO65489.1"/>
    <property type="molecule type" value="Genomic_DNA"/>
</dbReference>
<sequence length="100" mass="11409">MQYSVDCTIPTPSGERLLQLLPLKQVDGRSMPSIFNVFILSRLKNSNSNSYTRLRGEDEAISCIEHMSMTSLLQYLQMAKAIESEYNAPSSRRQTSTIRY</sequence>
<proteinExistence type="predicted"/>
<dbReference type="Proteomes" id="UP000050761">
    <property type="component" value="Unassembled WGS sequence"/>
</dbReference>
<accession>A0A3P7XIN1</accession>
<organism evidence="2 3">
    <name type="scientific">Heligmosomoides polygyrus</name>
    <name type="common">Parasitic roundworm</name>
    <dbReference type="NCBI Taxonomy" id="6339"/>
    <lineage>
        <taxon>Eukaryota</taxon>
        <taxon>Metazoa</taxon>
        <taxon>Ecdysozoa</taxon>
        <taxon>Nematoda</taxon>
        <taxon>Chromadorea</taxon>
        <taxon>Rhabditida</taxon>
        <taxon>Rhabditina</taxon>
        <taxon>Rhabditomorpha</taxon>
        <taxon>Strongyloidea</taxon>
        <taxon>Heligmosomidae</taxon>
        <taxon>Heligmosomoides</taxon>
    </lineage>
</organism>
<evidence type="ECO:0000313" key="2">
    <source>
        <dbReference type="Proteomes" id="UP000050761"/>
    </source>
</evidence>
<dbReference type="AlphaFoldDB" id="A0A183FGC0"/>
<evidence type="ECO:0000313" key="1">
    <source>
        <dbReference type="EMBL" id="VDO65489.1"/>
    </source>
</evidence>
<evidence type="ECO:0000313" key="3">
    <source>
        <dbReference type="WBParaSite" id="HPBE_0000568501-mRNA-1"/>
    </source>
</evidence>
<name>A0A183FGC0_HELPZ</name>